<proteinExistence type="predicted"/>
<dbReference type="AlphaFoldDB" id="A0A323TWD2"/>
<protein>
    <submittedName>
        <fullName evidence="1">ATP F0F1 synthase subunit B</fullName>
    </submittedName>
</protein>
<dbReference type="EMBL" id="QKOC01000026">
    <property type="protein sequence ID" value="PZA03450.1"/>
    <property type="molecule type" value="Genomic_DNA"/>
</dbReference>
<comment type="caution">
    <text evidence="1">The sequence shown here is derived from an EMBL/GenBank/DDBJ whole genome shotgun (WGS) entry which is preliminary data.</text>
</comment>
<gene>
    <name evidence="1" type="ORF">DNF10_11760</name>
</gene>
<reference evidence="1" key="1">
    <citation type="submission" date="2018-06" db="EMBL/GenBank/DDBJ databases">
        <title>Sequence of the Fusobacterium nucleatum str. 12230 genome.</title>
        <authorList>
            <person name="Navarre W."/>
        </authorList>
    </citation>
    <scope>NUCLEOTIDE SEQUENCE [LARGE SCALE GENOMIC DNA]</scope>
    <source>
        <strain evidence="1">12230</strain>
    </source>
</reference>
<accession>A0A323TWD2</accession>
<sequence>MKKIVKLGVFLLLLLVFVSCSDIMEMVKRDLQIESQRAAADSRNNPY</sequence>
<organism evidence="1">
    <name type="scientific">Fusobacterium nucleatum</name>
    <dbReference type="NCBI Taxonomy" id="851"/>
    <lineage>
        <taxon>Bacteria</taxon>
        <taxon>Fusobacteriati</taxon>
        <taxon>Fusobacteriota</taxon>
        <taxon>Fusobacteriia</taxon>
        <taxon>Fusobacteriales</taxon>
        <taxon>Fusobacteriaceae</taxon>
        <taxon>Fusobacterium</taxon>
    </lineage>
</organism>
<dbReference type="PROSITE" id="PS51257">
    <property type="entry name" value="PROKAR_LIPOPROTEIN"/>
    <property type="match status" value="1"/>
</dbReference>
<evidence type="ECO:0000313" key="1">
    <source>
        <dbReference type="EMBL" id="PZA03450.1"/>
    </source>
</evidence>
<name>A0A323TWD2_FUSNU</name>